<name>A0A0K8P727_PISS1</name>
<keyword evidence="4" id="KW-1185">Reference proteome</keyword>
<dbReference type="PANTHER" id="PTHR34475:SF1">
    <property type="entry name" value="CYTOSKELETON PROTEIN RODZ"/>
    <property type="match status" value="1"/>
</dbReference>
<dbReference type="AlphaFoldDB" id="A0A0K8P727"/>
<dbReference type="InterPro" id="IPR025194">
    <property type="entry name" value="RodZ-like_C"/>
</dbReference>
<evidence type="ECO:0000256" key="1">
    <source>
        <dbReference type="SAM" id="MobiDB-lite"/>
    </source>
</evidence>
<reference evidence="4" key="1">
    <citation type="submission" date="2015-07" db="EMBL/GenBank/DDBJ databases">
        <title>Discovery of a poly(ethylene terephthalate assimilation.</title>
        <authorList>
            <person name="Yoshida S."/>
            <person name="Hiraga K."/>
            <person name="Takehana T."/>
            <person name="Taniguchi I."/>
            <person name="Yamaji H."/>
            <person name="Maeda Y."/>
            <person name="Toyohara K."/>
            <person name="Miyamoto K."/>
            <person name="Kimura Y."/>
            <person name="Oda K."/>
        </authorList>
    </citation>
    <scope>NUCLEOTIDE SEQUENCE [LARGE SCALE GENOMIC DNA]</scope>
    <source>
        <strain evidence="4">NBRC 110686 / TISTR 2288 / 201-F6</strain>
    </source>
</reference>
<organism evidence="3 4">
    <name type="scientific">Piscinibacter sakaiensis</name>
    <name type="common">Ideonella sakaiensis</name>
    <dbReference type="NCBI Taxonomy" id="1547922"/>
    <lineage>
        <taxon>Bacteria</taxon>
        <taxon>Pseudomonadati</taxon>
        <taxon>Pseudomonadota</taxon>
        <taxon>Betaproteobacteria</taxon>
        <taxon>Burkholderiales</taxon>
        <taxon>Sphaerotilaceae</taxon>
        <taxon>Piscinibacter</taxon>
    </lineage>
</organism>
<comment type="caution">
    <text evidence="3">The sequence shown here is derived from an EMBL/GenBank/DDBJ whole genome shotgun (WGS) entry which is preliminary data.</text>
</comment>
<dbReference type="InterPro" id="IPR050400">
    <property type="entry name" value="Bact_Cytoskel_RodZ"/>
</dbReference>
<feature type="compositionally biased region" description="Low complexity" evidence="1">
    <location>
        <begin position="185"/>
        <end position="198"/>
    </location>
</feature>
<feature type="region of interest" description="Disordered" evidence="1">
    <location>
        <begin position="168"/>
        <end position="198"/>
    </location>
</feature>
<feature type="region of interest" description="Disordered" evidence="1">
    <location>
        <begin position="1"/>
        <end position="26"/>
    </location>
</feature>
<accession>A0A0K8P727</accession>
<dbReference type="Pfam" id="PF13464">
    <property type="entry name" value="RodZ_C"/>
    <property type="match status" value="1"/>
</dbReference>
<dbReference type="InterPro" id="IPR010982">
    <property type="entry name" value="Lambda_DNA-bd_dom_sf"/>
</dbReference>
<reference evidence="3 4" key="2">
    <citation type="journal article" date="2016" name="Science">
        <title>A bacterium that degrades and assimilates poly(ethylene terephthalate).</title>
        <authorList>
            <person name="Yoshida S."/>
            <person name="Hiraga K."/>
            <person name="Takehana T."/>
            <person name="Taniguchi I."/>
            <person name="Yamaji H."/>
            <person name="Maeda Y."/>
            <person name="Toyohara K."/>
            <person name="Miyamoto K."/>
            <person name="Kimura Y."/>
            <person name="Oda K."/>
        </authorList>
    </citation>
    <scope>NUCLEOTIDE SEQUENCE [LARGE SCALE GENOMIC DNA]</scope>
    <source>
        <strain evidence="4">NBRC 110686 / TISTR 2288 / 201-F6</strain>
    </source>
</reference>
<dbReference type="GO" id="GO:0003677">
    <property type="term" value="F:DNA binding"/>
    <property type="evidence" value="ECO:0007669"/>
    <property type="project" value="InterPro"/>
</dbReference>
<dbReference type="Proteomes" id="UP000037660">
    <property type="component" value="Unassembled WGS sequence"/>
</dbReference>
<evidence type="ECO:0000259" key="2">
    <source>
        <dbReference type="Pfam" id="PF13464"/>
    </source>
</evidence>
<dbReference type="RefSeq" id="WP_054022284.1">
    <property type="nucleotide sequence ID" value="NZ_BBYR01000076.1"/>
</dbReference>
<proteinExistence type="predicted"/>
<dbReference type="PANTHER" id="PTHR34475">
    <property type="match status" value="1"/>
</dbReference>
<evidence type="ECO:0000313" key="4">
    <source>
        <dbReference type="Proteomes" id="UP000037660"/>
    </source>
</evidence>
<gene>
    <name evidence="3" type="ORF">ISF6_4879</name>
</gene>
<feature type="domain" description="Cytoskeleton protein RodZ-like C-terminal" evidence="2">
    <location>
        <begin position="236"/>
        <end position="306"/>
    </location>
</feature>
<evidence type="ECO:0000313" key="3">
    <source>
        <dbReference type="EMBL" id="GAP38421.1"/>
    </source>
</evidence>
<dbReference type="EMBL" id="BBYR01000076">
    <property type="protein sequence ID" value="GAP38421.1"/>
    <property type="molecule type" value="Genomic_DNA"/>
</dbReference>
<dbReference type="Pfam" id="PF13413">
    <property type="entry name" value="HTH_25"/>
    <property type="match status" value="1"/>
</dbReference>
<protein>
    <submittedName>
        <fullName evidence="3">Putative membrane protein</fullName>
    </submittedName>
</protein>
<dbReference type="STRING" id="1547922.ISF6_4879"/>
<dbReference type="Gene3D" id="1.10.260.40">
    <property type="entry name" value="lambda repressor-like DNA-binding domains"/>
    <property type="match status" value="1"/>
</dbReference>
<sequence length="309" mass="32197">MSEPTTLPIGAGADDERAPPAPGRSAGRLLRDAREAQGLALDGLAASMKVHVRKLELLEADRFDELPDATFTRALAQAVCRALKIDAAPVLALLPAARGHRIEQVSEGLNAPFRDRSARLDPVSWGPFVRAAWAPALLLALAALVWAVPDGFFGGFADRAGEWWQQARSALPQRSAGPAPRPEVAEAPEAASAPATEAMPAPAVETVFSAPPTATGPVASSGASAAGVSDAAGPLQLRADAESWIEVKDAGERVLLSRSLQPGETVTLDGALPMRVKIGNAAVTEVRFRGAVVDIAPMTAENIARLVLK</sequence>